<dbReference type="Proteomes" id="UP001064782">
    <property type="component" value="Unassembled WGS sequence"/>
</dbReference>
<organism evidence="3 4">
    <name type="scientific">Mycobacterium kiyosense</name>
    <dbReference type="NCBI Taxonomy" id="2871094"/>
    <lineage>
        <taxon>Bacteria</taxon>
        <taxon>Bacillati</taxon>
        <taxon>Actinomycetota</taxon>
        <taxon>Actinomycetes</taxon>
        <taxon>Mycobacteriales</taxon>
        <taxon>Mycobacteriaceae</taxon>
        <taxon>Mycobacterium</taxon>
    </lineage>
</organism>
<evidence type="ECO:0008006" key="5">
    <source>
        <dbReference type="Google" id="ProtNLM"/>
    </source>
</evidence>
<keyword evidence="1" id="KW-0472">Membrane</keyword>
<comment type="caution">
    <text evidence="3">The sequence shown here is derived from an EMBL/GenBank/DDBJ whole genome shotgun (WGS) entry which is preliminary data.</text>
</comment>
<name>A0A9P3UV83_9MYCO</name>
<evidence type="ECO:0000313" key="2">
    <source>
        <dbReference type="EMBL" id="GLB81445.1"/>
    </source>
</evidence>
<dbReference type="Proteomes" id="UP001165663">
    <property type="component" value="Unassembled WGS sequence"/>
</dbReference>
<dbReference type="Pfam" id="PF13787">
    <property type="entry name" value="HXXEE"/>
    <property type="match status" value="1"/>
</dbReference>
<feature type="transmembrane region" description="Helical" evidence="1">
    <location>
        <begin position="64"/>
        <end position="89"/>
    </location>
</feature>
<keyword evidence="4" id="KW-1185">Reference proteome</keyword>
<feature type="transmembrane region" description="Helical" evidence="1">
    <location>
        <begin position="136"/>
        <end position="156"/>
    </location>
</feature>
<dbReference type="EMBL" id="BRZI01000001">
    <property type="protein sequence ID" value="GLD28454.1"/>
    <property type="molecule type" value="Genomic_DNA"/>
</dbReference>
<feature type="transmembrane region" description="Helical" evidence="1">
    <location>
        <begin position="110"/>
        <end position="130"/>
    </location>
</feature>
<dbReference type="EMBL" id="BRXE01000004">
    <property type="protein sequence ID" value="GLB81445.1"/>
    <property type="molecule type" value="Genomic_DNA"/>
</dbReference>
<gene>
    <name evidence="3" type="ORF">Mkiyose1413_03370</name>
    <name evidence="2" type="ORF">SRL2020028_07010</name>
</gene>
<keyword evidence="1" id="KW-0812">Transmembrane</keyword>
<keyword evidence="1" id="KW-1133">Transmembrane helix</keyword>
<reference evidence="3" key="1">
    <citation type="submission" date="2022-08" db="EMBL/GenBank/DDBJ databases">
        <title>Mycobacterium kiyosense sp. nov., scotochromogenic slow-glowing species isolated from respiratory specimens.</title>
        <authorList>
            <person name="Fukano H."/>
            <person name="Kazumi Y."/>
            <person name="Sakagami N."/>
            <person name="Ato M."/>
            <person name="Mitarai S."/>
            <person name="Hoshino Y."/>
        </authorList>
    </citation>
    <scope>NUCLEOTIDE SEQUENCE</scope>
    <source>
        <strain evidence="3">1413</strain>
        <strain evidence="2">SRL2020-028</strain>
    </source>
</reference>
<evidence type="ECO:0000313" key="4">
    <source>
        <dbReference type="Proteomes" id="UP001064782"/>
    </source>
</evidence>
<evidence type="ECO:0000256" key="1">
    <source>
        <dbReference type="SAM" id="Phobius"/>
    </source>
</evidence>
<sequence>MDIGAAAFWVMALFVVHEFEEIIRIRPWIDRHRDDPRFAQDIWIRRQASYPSTEAIAVMIGEEIILFCLVLAAAVWAGVLAVIIALATLNSIHLVGHLVFAARVKAWNPGSSTAAITLVLNMVVIVYAYISGLNVGLWGTATIVLGAGFAANLWQLHRHAAAIQRLLFTR</sequence>
<protein>
    <recommendedName>
        <fullName evidence="5">HXXEE domain-containing protein</fullName>
    </recommendedName>
</protein>
<proteinExistence type="predicted"/>
<dbReference type="RefSeq" id="WP_264893814.1">
    <property type="nucleotide sequence ID" value="NZ_BRXE01000004.1"/>
</dbReference>
<dbReference type="InterPro" id="IPR025671">
    <property type="entry name" value="HXXEE"/>
</dbReference>
<dbReference type="AlphaFoldDB" id="A0A9P3UV83"/>
<accession>A0A9P3UV83</accession>
<evidence type="ECO:0000313" key="3">
    <source>
        <dbReference type="EMBL" id="GLD28454.1"/>
    </source>
</evidence>